<organism evidence="8 9">
    <name type="scientific">Roseovarius albus</name>
    <dbReference type="NCBI Taxonomy" id="1247867"/>
    <lineage>
        <taxon>Bacteria</taxon>
        <taxon>Pseudomonadati</taxon>
        <taxon>Pseudomonadota</taxon>
        <taxon>Alphaproteobacteria</taxon>
        <taxon>Rhodobacterales</taxon>
        <taxon>Roseobacteraceae</taxon>
        <taxon>Roseovarius</taxon>
    </lineage>
</organism>
<dbReference type="Gene3D" id="1.10.472.20">
    <property type="entry name" value="Nitrile hydratase, beta subunit"/>
    <property type="match status" value="1"/>
</dbReference>
<dbReference type="InterPro" id="IPR049054">
    <property type="entry name" value="CN_hydtase_beta-like_N"/>
</dbReference>
<dbReference type="EMBL" id="FWFX01000003">
    <property type="protein sequence ID" value="SLN28563.1"/>
    <property type="molecule type" value="Genomic_DNA"/>
</dbReference>
<dbReference type="NCBIfam" id="TIGR03888">
    <property type="entry name" value="nitrile_beta"/>
    <property type="match status" value="1"/>
</dbReference>
<dbReference type="GO" id="GO:0018822">
    <property type="term" value="F:nitrile hydratase activity"/>
    <property type="evidence" value="ECO:0007669"/>
    <property type="project" value="UniProtKB-EC"/>
</dbReference>
<dbReference type="EC" id="4.2.1.84" evidence="3"/>
<evidence type="ECO:0000259" key="6">
    <source>
        <dbReference type="Pfam" id="PF02211"/>
    </source>
</evidence>
<evidence type="ECO:0000313" key="9">
    <source>
        <dbReference type="Proteomes" id="UP000193061"/>
    </source>
</evidence>
<proteinExistence type="inferred from homology"/>
<sequence>MDSLHDLGGKEGFGPIPIKSGDAGFSHEWERRMWALNLNLRGNTGSIDWFRHGLELMVPKDYITYAYFHKWCANILMLLIDAGYFTVEDAAKAAKNLRNQDPTGKAPSVTELLENYRIRNTDFTVTLDTLPRFALGDAVQTKRFAHSGHSRLPAYARNRQGKVITYHGAHLLADDGAKGNHLGEHLYTVSFAAPELWGLDADPRDTVTLELWESYFV</sequence>
<comment type="catalytic activity">
    <reaction evidence="5">
        <text>an aliphatic primary amide = an aliphatic nitrile + H2O</text>
        <dbReference type="Rhea" id="RHEA:12673"/>
        <dbReference type="ChEBI" id="CHEBI:15377"/>
        <dbReference type="ChEBI" id="CHEBI:65285"/>
        <dbReference type="ChEBI" id="CHEBI:80291"/>
        <dbReference type="EC" id="4.2.1.84"/>
    </reaction>
</comment>
<gene>
    <name evidence="8" type="ORF">ROA7450_01183</name>
</gene>
<comment type="similarity">
    <text evidence="2">Belongs to the nitrile hydratase subunit beta family.</text>
</comment>
<evidence type="ECO:0000313" key="8">
    <source>
        <dbReference type="EMBL" id="SLN28563.1"/>
    </source>
</evidence>
<dbReference type="Pfam" id="PF02211">
    <property type="entry name" value="NHase_beta_C"/>
    <property type="match status" value="1"/>
</dbReference>
<name>A0A1X6YR10_9RHOB</name>
<dbReference type="SUPFAM" id="SSF50090">
    <property type="entry name" value="Electron transport accessory proteins"/>
    <property type="match status" value="1"/>
</dbReference>
<dbReference type="Pfam" id="PF21006">
    <property type="entry name" value="NHase_beta_N"/>
    <property type="match status" value="1"/>
</dbReference>
<comment type="function">
    <text evidence="1">NHase catalyzes the hydration of various nitrile compounds to the corresponding amides.</text>
</comment>
<evidence type="ECO:0000259" key="7">
    <source>
        <dbReference type="Pfam" id="PF21006"/>
    </source>
</evidence>
<keyword evidence="4 8" id="KW-0456">Lyase</keyword>
<dbReference type="InterPro" id="IPR008990">
    <property type="entry name" value="Elect_transpt_acc-like_dom_sf"/>
</dbReference>
<dbReference type="GO" id="GO:0046914">
    <property type="term" value="F:transition metal ion binding"/>
    <property type="evidence" value="ECO:0007669"/>
    <property type="project" value="InterPro"/>
</dbReference>
<accession>A0A1X6YR10</accession>
<evidence type="ECO:0000256" key="3">
    <source>
        <dbReference type="ARBA" id="ARBA00013079"/>
    </source>
</evidence>
<dbReference type="RefSeq" id="WP_085804744.1">
    <property type="nucleotide sequence ID" value="NZ_FWFX01000003.1"/>
</dbReference>
<protein>
    <recommendedName>
        <fullName evidence="3">nitrile hydratase</fullName>
        <ecNumber evidence="3">4.2.1.84</ecNumber>
    </recommendedName>
</protein>
<dbReference type="OrthoDB" id="3478924at2"/>
<dbReference type="Proteomes" id="UP000193061">
    <property type="component" value="Unassembled WGS sequence"/>
</dbReference>
<dbReference type="AlphaFoldDB" id="A0A1X6YR10"/>
<dbReference type="InterPro" id="IPR003168">
    <property type="entry name" value="Nitrile_hydratase_bsu"/>
</dbReference>
<dbReference type="InterPro" id="IPR042262">
    <property type="entry name" value="CN_hydtase_beta_C"/>
</dbReference>
<evidence type="ECO:0000256" key="4">
    <source>
        <dbReference type="ARBA" id="ARBA00023239"/>
    </source>
</evidence>
<feature type="domain" description="Nitrile hydratase beta subunit" evidence="6">
    <location>
        <begin position="128"/>
        <end position="216"/>
    </location>
</feature>
<dbReference type="Gene3D" id="2.30.30.50">
    <property type="match status" value="1"/>
</dbReference>
<feature type="domain" description="Nitrile hydratase beta subunit-like N-terminal" evidence="7">
    <location>
        <begin position="1"/>
        <end position="104"/>
    </location>
</feature>
<evidence type="ECO:0000256" key="1">
    <source>
        <dbReference type="ARBA" id="ARBA00004042"/>
    </source>
</evidence>
<reference evidence="8 9" key="1">
    <citation type="submission" date="2017-03" db="EMBL/GenBank/DDBJ databases">
        <authorList>
            <person name="Afonso C.L."/>
            <person name="Miller P.J."/>
            <person name="Scott M.A."/>
            <person name="Spackman E."/>
            <person name="Goraichik I."/>
            <person name="Dimitrov K.M."/>
            <person name="Suarez D.L."/>
            <person name="Swayne D.E."/>
        </authorList>
    </citation>
    <scope>NUCLEOTIDE SEQUENCE [LARGE SCALE GENOMIC DNA]</scope>
    <source>
        <strain evidence="8 9">CECT 7450</strain>
    </source>
</reference>
<evidence type="ECO:0000256" key="5">
    <source>
        <dbReference type="ARBA" id="ARBA00044877"/>
    </source>
</evidence>
<evidence type="ECO:0000256" key="2">
    <source>
        <dbReference type="ARBA" id="ARBA00009098"/>
    </source>
</evidence>
<keyword evidence="9" id="KW-1185">Reference proteome</keyword>
<dbReference type="InterPro" id="IPR024690">
    <property type="entry name" value="CN_hydtase_beta_dom_C"/>
</dbReference>